<dbReference type="PROSITE" id="PS50053">
    <property type="entry name" value="UBIQUITIN_2"/>
    <property type="match status" value="2"/>
</dbReference>
<dbReference type="GO" id="GO:0045087">
    <property type="term" value="P:innate immune response"/>
    <property type="evidence" value="ECO:0007669"/>
    <property type="project" value="UniProtKB-KW"/>
</dbReference>
<dbReference type="InterPro" id="IPR006117">
    <property type="entry name" value="2-5OAS_C_CS"/>
</dbReference>
<evidence type="ECO:0000256" key="8">
    <source>
        <dbReference type="ARBA" id="ARBA00022859"/>
    </source>
</evidence>
<dbReference type="Gene3D" id="3.10.20.90">
    <property type="entry name" value="Phosphatidylinositol 3-kinase Catalytic Subunit, Chain A, domain 1"/>
    <property type="match status" value="2"/>
</dbReference>
<dbReference type="AlphaFoldDB" id="A0A093JNH5"/>
<proteinExistence type="inferred from homology"/>
<accession>A0A093JNH5</accession>
<evidence type="ECO:0000256" key="1">
    <source>
        <dbReference type="ARBA" id="ARBA00001112"/>
    </source>
</evidence>
<dbReference type="GO" id="GO:0005524">
    <property type="term" value="F:ATP binding"/>
    <property type="evidence" value="ECO:0007669"/>
    <property type="project" value="UniProtKB-KW"/>
</dbReference>
<dbReference type="InterPro" id="IPR043519">
    <property type="entry name" value="NT_sf"/>
</dbReference>
<dbReference type="FunFam" id="3.10.20.90:FF:000205">
    <property type="entry name" value="2'-5'-oligoadenylate synthase-like protein 2"/>
    <property type="match status" value="1"/>
</dbReference>
<dbReference type="SUPFAM" id="SSF81301">
    <property type="entry name" value="Nucleotidyltransferase"/>
    <property type="match status" value="1"/>
</dbReference>
<evidence type="ECO:0000256" key="10">
    <source>
        <dbReference type="ARBA" id="ARBA00023118"/>
    </source>
</evidence>
<dbReference type="SUPFAM" id="SSF54236">
    <property type="entry name" value="Ubiquitin-like"/>
    <property type="match status" value="2"/>
</dbReference>
<dbReference type="GO" id="GO:0003725">
    <property type="term" value="F:double-stranded RNA binding"/>
    <property type="evidence" value="ECO:0007669"/>
    <property type="project" value="TreeGrafter"/>
</dbReference>
<dbReference type="Pfam" id="PF01909">
    <property type="entry name" value="NTP_transf_2"/>
    <property type="match status" value="1"/>
</dbReference>
<dbReference type="InterPro" id="IPR002934">
    <property type="entry name" value="Polymerase_NTP_transf_dom"/>
</dbReference>
<dbReference type="EC" id="2.7.7.84" evidence="5"/>
<dbReference type="GO" id="GO:0045071">
    <property type="term" value="P:negative regulation of viral genome replication"/>
    <property type="evidence" value="ECO:0007669"/>
    <property type="project" value="TreeGrafter"/>
</dbReference>
<comment type="catalytic activity">
    <reaction evidence="1">
        <text>3 ATP = 5'-triphosphoadenylyl-(2'-&gt;5')-adenylyl-(2'-&gt;5')-adenosine + 2 diphosphate</text>
        <dbReference type="Rhea" id="RHEA:34407"/>
        <dbReference type="ChEBI" id="CHEBI:30616"/>
        <dbReference type="ChEBI" id="CHEBI:33019"/>
        <dbReference type="ChEBI" id="CHEBI:67143"/>
        <dbReference type="EC" id="2.7.7.84"/>
    </reaction>
</comment>
<sequence>LETVTARDLDAWIARTLEPSTAFRIQVKQTVKQICDFLKEQCFQGIRVHKTVKGGSAGKGTALQNNSDADVVLFLSCFSSYQDQTQRRAEILALIEERLECCRQKLTFTVNISRPRLKGSGFPSRSLSLTLQSKSCAESIDVDVLPAYDALGQVTQDAAPAADVYVRLLAAPSGPGEFSPCFTELQKKFVKRCPAKLKNLLRLVKHWYKELLKPRYPDGDLPPKYALELLTIYAWEQGTGAKEGFNMAEGFRTVLELLCRYQEIVIYWEKYYSLQHAEVGAHVKNLLCSPRPVILDPADPTGILGQNKNWAVVADEAARSYSLPCITSAQPWDVQPAQPVTVEIKRLVGTSLTRTISPDTPILNLKREIMQQWGIPLHQQRLGQQEPGQTLRVLRDSETLATYNIFYSTTLVLLHTETQEMDVLVKDDKNRTSTYTMQPTDTVRQLKEQICNRLGPPVDQQRLTFCSKELEDRHTLAHYGIQNKSIIYLLLRLRGGAGP</sequence>
<dbReference type="Gene3D" id="3.30.460.10">
    <property type="entry name" value="Beta Polymerase, domain 2"/>
    <property type="match status" value="1"/>
</dbReference>
<protein>
    <recommendedName>
        <fullName evidence="5">2'-5' oligoadenylate synthase</fullName>
        <ecNumber evidence="5">2.7.7.84</ecNumber>
    </recommendedName>
</protein>
<comment type="cofactor">
    <cofactor evidence="2">
        <name>Mg(2+)</name>
        <dbReference type="ChEBI" id="CHEBI:18420"/>
    </cofactor>
</comment>
<dbReference type="FunFam" id="3.30.460.10:FF:000007">
    <property type="entry name" value="2'-5'-oligoadenylate synthetase 1"/>
    <property type="match status" value="1"/>
</dbReference>
<dbReference type="SMART" id="SM00213">
    <property type="entry name" value="UBQ"/>
    <property type="match status" value="2"/>
</dbReference>
<keyword evidence="10" id="KW-0051">Antiviral defense</keyword>
<gene>
    <name evidence="12" type="ORF">N308_13623</name>
</gene>
<evidence type="ECO:0000256" key="2">
    <source>
        <dbReference type="ARBA" id="ARBA00001946"/>
    </source>
</evidence>
<evidence type="ECO:0000256" key="5">
    <source>
        <dbReference type="ARBA" id="ARBA00012577"/>
    </source>
</evidence>
<evidence type="ECO:0000313" key="12">
    <source>
        <dbReference type="EMBL" id="KFV80264.1"/>
    </source>
</evidence>
<evidence type="ECO:0000256" key="6">
    <source>
        <dbReference type="ARBA" id="ARBA00022490"/>
    </source>
</evidence>
<comment type="similarity">
    <text evidence="4">Belongs to the 2-5A synthase family.</text>
</comment>
<feature type="non-terminal residue" evidence="12">
    <location>
        <position position="499"/>
    </location>
</feature>
<dbReference type="EMBL" id="KL206231">
    <property type="protein sequence ID" value="KFV80264.1"/>
    <property type="molecule type" value="Genomic_DNA"/>
</dbReference>
<evidence type="ECO:0000259" key="11">
    <source>
        <dbReference type="PROSITE" id="PS50053"/>
    </source>
</evidence>
<dbReference type="InterPro" id="IPR000626">
    <property type="entry name" value="Ubiquitin-like_dom"/>
</dbReference>
<dbReference type="GO" id="GO:0005654">
    <property type="term" value="C:nucleoplasm"/>
    <property type="evidence" value="ECO:0007669"/>
    <property type="project" value="TreeGrafter"/>
</dbReference>
<evidence type="ECO:0000256" key="3">
    <source>
        <dbReference type="ARBA" id="ARBA00004496"/>
    </source>
</evidence>
<keyword evidence="6" id="KW-0963">Cytoplasm</keyword>
<dbReference type="InterPro" id="IPR029071">
    <property type="entry name" value="Ubiquitin-like_domsf"/>
</dbReference>
<reference evidence="12 13" key="1">
    <citation type="submission" date="2014-04" db="EMBL/GenBank/DDBJ databases">
        <title>Genome evolution of avian class.</title>
        <authorList>
            <person name="Zhang G."/>
            <person name="Li C."/>
        </authorList>
    </citation>
    <scope>NUCLEOTIDE SEQUENCE [LARGE SCALE GENOMIC DNA]</scope>
    <source>
        <strain evidence="12">BGI_N308</strain>
    </source>
</reference>
<organism evidence="12 13">
    <name type="scientific">Struthio camelus australis</name>
    <dbReference type="NCBI Taxonomy" id="441894"/>
    <lineage>
        <taxon>Eukaryota</taxon>
        <taxon>Metazoa</taxon>
        <taxon>Chordata</taxon>
        <taxon>Craniata</taxon>
        <taxon>Vertebrata</taxon>
        <taxon>Euteleostomi</taxon>
        <taxon>Archelosauria</taxon>
        <taxon>Archosauria</taxon>
        <taxon>Dinosauria</taxon>
        <taxon>Saurischia</taxon>
        <taxon>Theropoda</taxon>
        <taxon>Coelurosauria</taxon>
        <taxon>Aves</taxon>
        <taxon>Palaeognathae</taxon>
        <taxon>Struthioniformes</taxon>
        <taxon>Struthionidae</taxon>
        <taxon>Struthio</taxon>
    </lineage>
</organism>
<dbReference type="GO" id="GO:0046872">
    <property type="term" value="F:metal ion binding"/>
    <property type="evidence" value="ECO:0007669"/>
    <property type="project" value="UniProtKB-KW"/>
</dbReference>
<dbReference type="PANTHER" id="PTHR11258">
    <property type="entry name" value="2-5 OLIGOADENYLATE SYNTHETASE"/>
    <property type="match status" value="1"/>
</dbReference>
<dbReference type="PROSITE" id="PS00833">
    <property type="entry name" value="25A_SYNTH_2"/>
    <property type="match status" value="1"/>
</dbReference>
<dbReference type="Pfam" id="PF00240">
    <property type="entry name" value="ubiquitin"/>
    <property type="match status" value="2"/>
</dbReference>
<dbReference type="FunFam" id="1.10.1410.20:FF:000001">
    <property type="entry name" value="2'-5'-oligoadenylate synthetase 1"/>
    <property type="match status" value="1"/>
</dbReference>
<dbReference type="PANTHER" id="PTHR11258:SF7">
    <property type="entry name" value="2'-5'-OLIGOADENYLATE SYNTHASE-LIKE PROTEIN 2"/>
    <property type="match status" value="1"/>
</dbReference>
<dbReference type="Pfam" id="PF10421">
    <property type="entry name" value="OAS1_C"/>
    <property type="match status" value="1"/>
</dbReference>
<dbReference type="SUPFAM" id="SSF81631">
    <property type="entry name" value="PAP/OAS1 substrate-binding domain"/>
    <property type="match status" value="1"/>
</dbReference>
<dbReference type="Proteomes" id="UP000053584">
    <property type="component" value="Unassembled WGS sequence"/>
</dbReference>
<dbReference type="InterPro" id="IPR006116">
    <property type="entry name" value="NT_2-5OAS_ClassI-CCAase"/>
</dbReference>
<dbReference type="CDD" id="cd05400">
    <property type="entry name" value="NT_2-5OAS_ClassI-CCAase"/>
    <property type="match status" value="1"/>
</dbReference>
<keyword evidence="13" id="KW-1185">Reference proteome</keyword>
<evidence type="ECO:0000313" key="13">
    <source>
        <dbReference type="Proteomes" id="UP000053584"/>
    </source>
</evidence>
<dbReference type="Gene3D" id="1.10.1410.20">
    <property type="entry name" value="2'-5'-oligoadenylate synthetase 1, domain 2"/>
    <property type="match status" value="1"/>
</dbReference>
<feature type="domain" description="Ubiquitin-like" evidence="11">
    <location>
        <begin position="421"/>
        <end position="496"/>
    </location>
</feature>
<evidence type="ECO:0000256" key="9">
    <source>
        <dbReference type="ARBA" id="ARBA00022884"/>
    </source>
</evidence>
<keyword evidence="8" id="KW-0391">Immunity</keyword>
<dbReference type="GO" id="GO:0051607">
    <property type="term" value="P:defense response to virus"/>
    <property type="evidence" value="ECO:0007669"/>
    <property type="project" value="UniProtKB-KW"/>
</dbReference>
<dbReference type="GO" id="GO:0005829">
    <property type="term" value="C:cytosol"/>
    <property type="evidence" value="ECO:0007669"/>
    <property type="project" value="TreeGrafter"/>
</dbReference>
<evidence type="ECO:0000256" key="4">
    <source>
        <dbReference type="ARBA" id="ARBA00009526"/>
    </source>
</evidence>
<dbReference type="InterPro" id="IPR018952">
    <property type="entry name" value="2-5-oligoAdlate_synth_1_dom2/C"/>
</dbReference>
<feature type="non-terminal residue" evidence="12">
    <location>
        <position position="1"/>
    </location>
</feature>
<feature type="domain" description="Ubiquitin-like" evidence="11">
    <location>
        <begin position="340"/>
        <end position="420"/>
    </location>
</feature>
<dbReference type="GO" id="GO:0001730">
    <property type="term" value="F:2'-5'-oligoadenylate synthetase activity"/>
    <property type="evidence" value="ECO:0007669"/>
    <property type="project" value="UniProtKB-EC"/>
</dbReference>
<dbReference type="CDD" id="cd01811">
    <property type="entry name" value="Ubl1_OASL"/>
    <property type="match status" value="1"/>
</dbReference>
<comment type="subcellular location">
    <subcellularLocation>
        <location evidence="3">Cytoplasm</location>
    </subcellularLocation>
</comment>
<dbReference type="InterPro" id="IPR019956">
    <property type="entry name" value="Ubiquitin_dom"/>
</dbReference>
<dbReference type="GO" id="GO:0016020">
    <property type="term" value="C:membrane"/>
    <property type="evidence" value="ECO:0007669"/>
    <property type="project" value="TreeGrafter"/>
</dbReference>
<name>A0A093JNH5_STRCA</name>
<dbReference type="PRINTS" id="PR00348">
    <property type="entry name" value="UBIQUITIN"/>
</dbReference>
<dbReference type="PROSITE" id="PS50152">
    <property type="entry name" value="25A_SYNTH_3"/>
    <property type="match status" value="1"/>
</dbReference>
<evidence type="ECO:0000256" key="7">
    <source>
        <dbReference type="ARBA" id="ARBA00022588"/>
    </source>
</evidence>
<keyword evidence="9" id="KW-0694">RNA-binding</keyword>
<dbReference type="BRENDA" id="2.7.7.84">
    <property type="organism ID" value="16960"/>
</dbReference>
<keyword evidence="7" id="KW-0399">Innate immunity</keyword>
<dbReference type="STRING" id="441894.ENSSCUP00000008856"/>